<comment type="caution">
    <text evidence="1">The sequence shown here is derived from an EMBL/GenBank/DDBJ whole genome shotgun (WGS) entry which is preliminary data.</text>
</comment>
<reference evidence="1 2" key="1">
    <citation type="journal article" date="2021" name="Nat. Plants">
        <title>The Taxus genome provides insights into paclitaxel biosynthesis.</title>
        <authorList>
            <person name="Xiong X."/>
            <person name="Gou J."/>
            <person name="Liao Q."/>
            <person name="Li Y."/>
            <person name="Zhou Q."/>
            <person name="Bi G."/>
            <person name="Li C."/>
            <person name="Du R."/>
            <person name="Wang X."/>
            <person name="Sun T."/>
            <person name="Guo L."/>
            <person name="Liang H."/>
            <person name="Lu P."/>
            <person name="Wu Y."/>
            <person name="Zhang Z."/>
            <person name="Ro D.K."/>
            <person name="Shang Y."/>
            <person name="Huang S."/>
            <person name="Yan J."/>
        </authorList>
    </citation>
    <scope>NUCLEOTIDE SEQUENCE [LARGE SCALE GENOMIC DNA]</scope>
    <source>
        <strain evidence="1">Ta-2019</strain>
    </source>
</reference>
<proteinExistence type="predicted"/>
<accession>A0AA38GW82</accession>
<dbReference type="EMBL" id="JAHRHJ020000001">
    <property type="protein sequence ID" value="KAH9329531.1"/>
    <property type="molecule type" value="Genomic_DNA"/>
</dbReference>
<dbReference type="AlphaFoldDB" id="A0AA38GW82"/>
<feature type="non-terminal residue" evidence="1">
    <location>
        <position position="1"/>
    </location>
</feature>
<evidence type="ECO:0000313" key="2">
    <source>
        <dbReference type="Proteomes" id="UP000824469"/>
    </source>
</evidence>
<gene>
    <name evidence="1" type="ORF">KI387_001639</name>
</gene>
<organism evidence="1 2">
    <name type="scientific">Taxus chinensis</name>
    <name type="common">Chinese yew</name>
    <name type="synonym">Taxus wallichiana var. chinensis</name>
    <dbReference type="NCBI Taxonomy" id="29808"/>
    <lineage>
        <taxon>Eukaryota</taxon>
        <taxon>Viridiplantae</taxon>
        <taxon>Streptophyta</taxon>
        <taxon>Embryophyta</taxon>
        <taxon>Tracheophyta</taxon>
        <taxon>Spermatophyta</taxon>
        <taxon>Pinopsida</taxon>
        <taxon>Pinidae</taxon>
        <taxon>Conifers II</taxon>
        <taxon>Cupressales</taxon>
        <taxon>Taxaceae</taxon>
        <taxon>Taxus</taxon>
    </lineage>
</organism>
<sequence length="168" mass="19886">AARWKEQGRDMGGDPCRVEPMLNWKWKDDRELWSILQIGGFTNFLVRVHGYDSHISNDSAKNWKDTVVRIKGYAIEITEDLIALVTSLSMDDMKYLKKKCSKEEEERHFLKPGEQLVPIHGGYLRYSFRKPYDEVSKIIIKYITLEGRFHLVHSYQLLFLNHFRHKSL</sequence>
<keyword evidence="2" id="KW-1185">Reference proteome</keyword>
<feature type="non-terminal residue" evidence="1">
    <location>
        <position position="168"/>
    </location>
</feature>
<dbReference type="Proteomes" id="UP000824469">
    <property type="component" value="Unassembled WGS sequence"/>
</dbReference>
<name>A0AA38GW82_TAXCH</name>
<protein>
    <submittedName>
        <fullName evidence="1">Uncharacterized protein</fullName>
    </submittedName>
</protein>
<evidence type="ECO:0000313" key="1">
    <source>
        <dbReference type="EMBL" id="KAH9329531.1"/>
    </source>
</evidence>